<evidence type="ECO:0000259" key="3">
    <source>
        <dbReference type="SMART" id="SM00322"/>
    </source>
</evidence>
<feature type="domain" description="K Homology" evidence="3">
    <location>
        <begin position="175"/>
        <end position="243"/>
    </location>
</feature>
<sequence length="497" mass="54777">MSNVDVEYLSRRDFKSDSVLDRNPKTEESSLSDFLSRVLPTLEHVELPKMGELDPESLLNLLANQKTTQASGIRGSELSDSASWRPILGCGLATRTEGTEAFGDANFSLQSLDHLSSSATQSATSSAAGTSAIEQMTASADFDNQLRQATFENRSRDLFQRLIMQASIAQGKRQITITERIQVPSSDHVAEIVGKNGLRIKQIREHLKVWVKTPTRDELPIFEVTGVPDKVTEAIRILQQMSEHFTRVQQERQTRTEPTRVEERLYVEQDKVGLIVGASGQTIRWVQQLSDTHIATPRKQEKQPGLRTCFTICGTKERVQFAKQLISEYVAMRCPGLWLEPSLPRSVEALKLVADFHQVRQTKAESAAPTVSVTPAAGPAAAASTDDVGADACIGIAQMSLLNEPQQQQTLKDARRLWPEQERPKRLWNSALFFGGLAEQRRYSADTPVSPITPAGAAGATADWPTAEQLASLKKVRSNEQLGESPAPNSAAFSGWM</sequence>
<dbReference type="InterPro" id="IPR004087">
    <property type="entry name" value="KH_dom"/>
</dbReference>
<evidence type="ECO:0000256" key="1">
    <source>
        <dbReference type="PROSITE-ProRule" id="PRU00117"/>
    </source>
</evidence>
<dbReference type="Proteomes" id="UP000215902">
    <property type="component" value="Unassembled WGS sequence"/>
</dbReference>
<dbReference type="OrthoDB" id="427410at2759"/>
<dbReference type="InterPro" id="IPR036612">
    <property type="entry name" value="KH_dom_type_1_sf"/>
</dbReference>
<dbReference type="AlphaFoldDB" id="A0A267E5L1"/>
<accession>A0A267E5L1</accession>
<evidence type="ECO:0000313" key="5">
    <source>
        <dbReference type="Proteomes" id="UP000215902"/>
    </source>
</evidence>
<dbReference type="EMBL" id="NIVC01002565">
    <property type="protein sequence ID" value="PAA56863.1"/>
    <property type="molecule type" value="Genomic_DNA"/>
</dbReference>
<protein>
    <recommendedName>
        <fullName evidence="3">K Homology domain-containing protein</fullName>
    </recommendedName>
</protein>
<dbReference type="Gene3D" id="3.30.1370.10">
    <property type="entry name" value="K Homology domain, type 1"/>
    <property type="match status" value="2"/>
</dbReference>
<organism evidence="4 5">
    <name type="scientific">Macrostomum lignano</name>
    <dbReference type="NCBI Taxonomy" id="282301"/>
    <lineage>
        <taxon>Eukaryota</taxon>
        <taxon>Metazoa</taxon>
        <taxon>Spiralia</taxon>
        <taxon>Lophotrochozoa</taxon>
        <taxon>Platyhelminthes</taxon>
        <taxon>Rhabditophora</taxon>
        <taxon>Macrostomorpha</taxon>
        <taxon>Macrostomida</taxon>
        <taxon>Macrostomidae</taxon>
        <taxon>Macrostomum</taxon>
    </lineage>
</organism>
<comment type="caution">
    <text evidence="4">The sequence shown here is derived from an EMBL/GenBank/DDBJ whole genome shotgun (WGS) entry which is preliminary data.</text>
</comment>
<dbReference type="SMART" id="SM00322">
    <property type="entry name" value="KH"/>
    <property type="match status" value="2"/>
</dbReference>
<dbReference type="PANTHER" id="PTHR23285:SF7">
    <property type="entry name" value="LD09246P1"/>
    <property type="match status" value="1"/>
</dbReference>
<dbReference type="STRING" id="282301.A0A267E5L1"/>
<feature type="region of interest" description="Disordered" evidence="2">
    <location>
        <begin position="476"/>
        <end position="497"/>
    </location>
</feature>
<gene>
    <name evidence="4" type="ORF">BOX15_Mlig013277g1</name>
</gene>
<name>A0A267E5L1_9PLAT</name>
<evidence type="ECO:0000256" key="2">
    <source>
        <dbReference type="SAM" id="MobiDB-lite"/>
    </source>
</evidence>
<dbReference type="GO" id="GO:0003723">
    <property type="term" value="F:RNA binding"/>
    <property type="evidence" value="ECO:0007669"/>
    <property type="project" value="UniProtKB-UniRule"/>
</dbReference>
<dbReference type="InterPro" id="IPR047227">
    <property type="entry name" value="MEX3"/>
</dbReference>
<proteinExistence type="predicted"/>
<reference evidence="4 5" key="1">
    <citation type="submission" date="2017-06" db="EMBL/GenBank/DDBJ databases">
        <title>A platform for efficient transgenesis in Macrostomum lignano, a flatworm model organism for stem cell research.</title>
        <authorList>
            <person name="Berezikov E."/>
        </authorList>
    </citation>
    <scope>NUCLEOTIDE SEQUENCE [LARGE SCALE GENOMIC DNA]</scope>
    <source>
        <strain evidence="4">DV1</strain>
        <tissue evidence="4">Whole organism</tissue>
    </source>
</reference>
<dbReference type="Pfam" id="PF00013">
    <property type="entry name" value="KH_1"/>
    <property type="match status" value="2"/>
</dbReference>
<keyword evidence="1" id="KW-0694">RNA-binding</keyword>
<dbReference type="InterPro" id="IPR004088">
    <property type="entry name" value="KH_dom_type_1"/>
</dbReference>
<keyword evidence="5" id="KW-1185">Reference proteome</keyword>
<dbReference type="PANTHER" id="PTHR23285">
    <property type="entry name" value="RING FINGER AND KH DOMAIN CONTAINING PROTEIN 1"/>
    <property type="match status" value="1"/>
</dbReference>
<dbReference type="PROSITE" id="PS50084">
    <property type="entry name" value="KH_TYPE_1"/>
    <property type="match status" value="2"/>
</dbReference>
<feature type="domain" description="K Homology" evidence="3">
    <location>
        <begin position="259"/>
        <end position="331"/>
    </location>
</feature>
<evidence type="ECO:0000313" key="4">
    <source>
        <dbReference type="EMBL" id="PAA56863.1"/>
    </source>
</evidence>
<feature type="compositionally biased region" description="Polar residues" evidence="2">
    <location>
        <begin position="479"/>
        <end position="497"/>
    </location>
</feature>
<dbReference type="SUPFAM" id="SSF54791">
    <property type="entry name" value="Eukaryotic type KH-domain (KH-domain type I)"/>
    <property type="match status" value="2"/>
</dbReference>